<comment type="caution">
    <text evidence="1">The sequence shown here is derived from an EMBL/GenBank/DDBJ whole genome shotgun (WGS) entry which is preliminary data.</text>
</comment>
<evidence type="ECO:0000313" key="2">
    <source>
        <dbReference type="Proteomes" id="UP000824782"/>
    </source>
</evidence>
<dbReference type="EMBL" id="WNYA01057321">
    <property type="protein sequence ID" value="KAG8535795.1"/>
    <property type="molecule type" value="Genomic_DNA"/>
</dbReference>
<accession>A0AAV6YJH9</accession>
<keyword evidence="2" id="KW-1185">Reference proteome</keyword>
<evidence type="ECO:0008006" key="3">
    <source>
        <dbReference type="Google" id="ProtNLM"/>
    </source>
</evidence>
<protein>
    <recommendedName>
        <fullName evidence="3">Peptidase S1 domain-containing protein</fullName>
    </recommendedName>
</protein>
<gene>
    <name evidence="1" type="ORF">GDO81_027763</name>
</gene>
<name>A0AAV6YJH9_ENGPU</name>
<dbReference type="AlphaFoldDB" id="A0AAV6YJH9"/>
<organism evidence="1 2">
    <name type="scientific">Engystomops pustulosus</name>
    <name type="common">Tungara frog</name>
    <name type="synonym">Physalaemus pustulosus</name>
    <dbReference type="NCBI Taxonomy" id="76066"/>
    <lineage>
        <taxon>Eukaryota</taxon>
        <taxon>Metazoa</taxon>
        <taxon>Chordata</taxon>
        <taxon>Craniata</taxon>
        <taxon>Vertebrata</taxon>
        <taxon>Euteleostomi</taxon>
        <taxon>Amphibia</taxon>
        <taxon>Batrachia</taxon>
        <taxon>Anura</taxon>
        <taxon>Neobatrachia</taxon>
        <taxon>Hyloidea</taxon>
        <taxon>Leptodactylidae</taxon>
        <taxon>Leiuperinae</taxon>
        <taxon>Engystomops</taxon>
    </lineage>
</organism>
<proteinExistence type="predicted"/>
<sequence>MSLCDVPAPASSCNIEGDNQYYTSSHHCHHSVWVSVFMDFPNSVHFICNTAGGGIVQPNPVCKLYMEGTGGVDQVSTSE</sequence>
<reference evidence="1" key="1">
    <citation type="thesis" date="2020" institute="ProQuest LLC" country="789 East Eisenhower Parkway, Ann Arbor, MI, USA">
        <title>Comparative Genomics and Chromosome Evolution.</title>
        <authorList>
            <person name="Mudd A.B."/>
        </authorList>
    </citation>
    <scope>NUCLEOTIDE SEQUENCE</scope>
    <source>
        <strain evidence="1">237g6f4</strain>
        <tissue evidence="1">Blood</tissue>
    </source>
</reference>
<dbReference type="Proteomes" id="UP000824782">
    <property type="component" value="Unassembled WGS sequence"/>
</dbReference>
<evidence type="ECO:0000313" key="1">
    <source>
        <dbReference type="EMBL" id="KAG8535795.1"/>
    </source>
</evidence>